<keyword evidence="3" id="KW-0238">DNA-binding</keyword>
<dbReference type="GO" id="GO:0032993">
    <property type="term" value="C:protein-DNA complex"/>
    <property type="evidence" value="ECO:0007669"/>
    <property type="project" value="TreeGrafter"/>
</dbReference>
<evidence type="ECO:0000256" key="4">
    <source>
        <dbReference type="ARBA" id="ARBA00023163"/>
    </source>
</evidence>
<proteinExistence type="inferred from homology"/>
<dbReference type="EMBL" id="CADCUN010000026">
    <property type="protein sequence ID" value="CAA9373390.1"/>
    <property type="molecule type" value="Genomic_DNA"/>
</dbReference>
<dbReference type="InterPro" id="IPR036390">
    <property type="entry name" value="WH_DNA-bd_sf"/>
</dbReference>
<evidence type="ECO:0000256" key="1">
    <source>
        <dbReference type="ARBA" id="ARBA00009437"/>
    </source>
</evidence>
<keyword evidence="2" id="KW-0805">Transcription regulation</keyword>
<dbReference type="Pfam" id="PF03466">
    <property type="entry name" value="LysR_substrate"/>
    <property type="match status" value="1"/>
</dbReference>
<dbReference type="PRINTS" id="PR00039">
    <property type="entry name" value="HTHLYSR"/>
</dbReference>
<dbReference type="Pfam" id="PF00126">
    <property type="entry name" value="HTH_1"/>
    <property type="match status" value="1"/>
</dbReference>
<organism evidence="6">
    <name type="scientific">uncultured Nocardioides sp</name>
    <dbReference type="NCBI Taxonomy" id="198441"/>
    <lineage>
        <taxon>Bacteria</taxon>
        <taxon>Bacillati</taxon>
        <taxon>Actinomycetota</taxon>
        <taxon>Actinomycetes</taxon>
        <taxon>Propionibacteriales</taxon>
        <taxon>Nocardioidaceae</taxon>
        <taxon>Nocardioides</taxon>
        <taxon>environmental samples</taxon>
    </lineage>
</organism>
<keyword evidence="4" id="KW-0804">Transcription</keyword>
<dbReference type="Gene3D" id="1.10.10.10">
    <property type="entry name" value="Winged helix-like DNA-binding domain superfamily/Winged helix DNA-binding domain"/>
    <property type="match status" value="1"/>
</dbReference>
<dbReference type="SUPFAM" id="SSF53850">
    <property type="entry name" value="Periplasmic binding protein-like II"/>
    <property type="match status" value="1"/>
</dbReference>
<dbReference type="InterPro" id="IPR000847">
    <property type="entry name" value="LysR_HTH_N"/>
</dbReference>
<evidence type="ECO:0000259" key="5">
    <source>
        <dbReference type="PROSITE" id="PS50931"/>
    </source>
</evidence>
<dbReference type="GO" id="GO:0003700">
    <property type="term" value="F:DNA-binding transcription factor activity"/>
    <property type="evidence" value="ECO:0007669"/>
    <property type="project" value="InterPro"/>
</dbReference>
<evidence type="ECO:0000256" key="3">
    <source>
        <dbReference type="ARBA" id="ARBA00023125"/>
    </source>
</evidence>
<feature type="domain" description="HTH lysR-type" evidence="5">
    <location>
        <begin position="2"/>
        <end position="59"/>
    </location>
</feature>
<name>A0A6J4N2S1_9ACTN</name>
<dbReference type="FunFam" id="1.10.10.10:FF:000001">
    <property type="entry name" value="LysR family transcriptional regulator"/>
    <property type="match status" value="1"/>
</dbReference>
<evidence type="ECO:0000313" key="6">
    <source>
        <dbReference type="EMBL" id="CAA9373390.1"/>
    </source>
</evidence>
<reference evidence="6" key="1">
    <citation type="submission" date="2020-02" db="EMBL/GenBank/DDBJ databases">
        <authorList>
            <person name="Meier V. D."/>
        </authorList>
    </citation>
    <scope>NUCLEOTIDE SEQUENCE</scope>
    <source>
        <strain evidence="6">AVDCRST_MAG60</strain>
    </source>
</reference>
<sequence length="309" mass="33430">MITLDQVRSFVAVAEELHFGRAAERLQMTQPPLSRQIQKLEKSIGAQLLERDNRRVELTGAGRAFLDEAYRLLGLVEGAGDLARRVDAGAAGVVRLGFTAVSAISILGPLLRRLAAELPDVDVQLSERVTGAQVDGIRRGELDIGLARPPFDTTLLRSRVVLREPLMAVVPSGHRLTTLARPLTPDDVEGEAVIGYHPDQSRYFHELTVRFLANAHPRIEQRVHQVLTAILLVGADRGLALAPASAASLGVPGVEFLPLDHGGGDSRVDADPERPVELHAIWSRQSVSPVVRRALEVVTAVVEREAGSA</sequence>
<evidence type="ECO:0000256" key="2">
    <source>
        <dbReference type="ARBA" id="ARBA00023015"/>
    </source>
</evidence>
<dbReference type="InterPro" id="IPR036388">
    <property type="entry name" value="WH-like_DNA-bd_sf"/>
</dbReference>
<protein>
    <submittedName>
        <fullName evidence="6">Transcriptional regulator, LysR family</fullName>
    </submittedName>
</protein>
<dbReference type="AlphaFoldDB" id="A0A6J4N2S1"/>
<gene>
    <name evidence="6" type="ORF">AVDCRST_MAG60-269</name>
</gene>
<dbReference type="SUPFAM" id="SSF46785">
    <property type="entry name" value="Winged helix' DNA-binding domain"/>
    <property type="match status" value="1"/>
</dbReference>
<dbReference type="InterPro" id="IPR005119">
    <property type="entry name" value="LysR_subst-bd"/>
</dbReference>
<dbReference type="GO" id="GO:0003677">
    <property type="term" value="F:DNA binding"/>
    <property type="evidence" value="ECO:0007669"/>
    <property type="project" value="UniProtKB-KW"/>
</dbReference>
<dbReference type="PANTHER" id="PTHR30346:SF0">
    <property type="entry name" value="HCA OPERON TRANSCRIPTIONAL ACTIVATOR HCAR"/>
    <property type="match status" value="1"/>
</dbReference>
<dbReference type="Gene3D" id="3.40.190.10">
    <property type="entry name" value="Periplasmic binding protein-like II"/>
    <property type="match status" value="2"/>
</dbReference>
<dbReference type="PROSITE" id="PS50931">
    <property type="entry name" value="HTH_LYSR"/>
    <property type="match status" value="1"/>
</dbReference>
<comment type="similarity">
    <text evidence="1">Belongs to the LysR transcriptional regulatory family.</text>
</comment>
<accession>A0A6J4N2S1</accession>
<dbReference type="PANTHER" id="PTHR30346">
    <property type="entry name" value="TRANSCRIPTIONAL DUAL REGULATOR HCAR-RELATED"/>
    <property type="match status" value="1"/>
</dbReference>